<dbReference type="Proteomes" id="UP000022611">
    <property type="component" value="Unassembled WGS sequence"/>
</dbReference>
<name>A0A010RVS9_PSEFL</name>
<proteinExistence type="predicted"/>
<dbReference type="PATRIC" id="fig|1042209.11.peg.3362"/>
<dbReference type="EMBL" id="AFOY02000015">
    <property type="protein sequence ID" value="EXF93054.1"/>
    <property type="molecule type" value="Genomic_DNA"/>
</dbReference>
<dbReference type="HOGENOM" id="CLU_150651_0_0_6"/>
<dbReference type="AlphaFoldDB" id="A0A010RVS9"/>
<evidence type="ECO:0000313" key="1">
    <source>
        <dbReference type="EMBL" id="EXF93054.1"/>
    </source>
</evidence>
<dbReference type="RefSeq" id="WP_019690717.1">
    <property type="nucleotide sequence ID" value="NZ_AFOY02000015.1"/>
</dbReference>
<dbReference type="OrthoDB" id="6996126at2"/>
<dbReference type="eggNOG" id="ENOG50330NG">
    <property type="taxonomic scope" value="Bacteria"/>
</dbReference>
<comment type="caution">
    <text evidence="1">The sequence shown here is derived from an EMBL/GenBank/DDBJ whole genome shotgun (WGS) entry which is preliminary data.</text>
</comment>
<organism evidence="1 2">
    <name type="scientific">Pseudomonas fluorescens HK44</name>
    <dbReference type="NCBI Taxonomy" id="1042209"/>
    <lineage>
        <taxon>Bacteria</taxon>
        <taxon>Pseudomonadati</taxon>
        <taxon>Pseudomonadota</taxon>
        <taxon>Gammaproteobacteria</taxon>
        <taxon>Pseudomonadales</taxon>
        <taxon>Pseudomonadaceae</taxon>
        <taxon>Pseudomonas</taxon>
    </lineage>
</organism>
<evidence type="ECO:0000313" key="2">
    <source>
        <dbReference type="Proteomes" id="UP000022611"/>
    </source>
</evidence>
<evidence type="ECO:0008006" key="3">
    <source>
        <dbReference type="Google" id="ProtNLM"/>
    </source>
</evidence>
<gene>
    <name evidence="1" type="ORF">HK44_005005</name>
</gene>
<sequence length="123" mass="13873">MLLSKRDQAQIERRLVVTLTEACETAKAQIVGFAWLTHEVDYTAFPASLRVTWVFDTLANKREALAIGQAERMVELTAVALSEADILVSPVSAHVQFDTEEQCQRVNGGNWQQRLARQRSTRD</sequence>
<protein>
    <recommendedName>
        <fullName evidence="3">Fis family transcriptional regulator</fullName>
    </recommendedName>
</protein>
<reference evidence="1 2" key="1">
    <citation type="journal article" date="2011" name="J. Bacteriol.">
        <title>Draft genome sequence of the polycyclic aromatic hydrocarbon-degrading, genetically engineered bioluminescent bioreporter Pseudomonas fluorescens HK44.</title>
        <authorList>
            <person name="Chauhan A."/>
            <person name="Layton A.C."/>
            <person name="Williams D.E."/>
            <person name="Smartt A.E."/>
            <person name="Ripp S."/>
            <person name="Karpinets T.V."/>
            <person name="Brown S.D."/>
            <person name="Sayler G.S."/>
        </authorList>
    </citation>
    <scope>NUCLEOTIDE SEQUENCE [LARGE SCALE GENOMIC DNA]</scope>
    <source>
        <strain evidence="1 2">HK44</strain>
    </source>
</reference>
<accession>A0A010RVS9</accession>